<keyword evidence="7 9" id="KW-0472">Membrane</keyword>
<evidence type="ECO:0000256" key="2">
    <source>
        <dbReference type="ARBA" id="ARBA00006175"/>
    </source>
</evidence>
<dbReference type="AlphaFoldDB" id="A0A034WQR8"/>
<dbReference type="EMBL" id="GAKP01002417">
    <property type="protein sequence ID" value="JAC56535.1"/>
    <property type="molecule type" value="Transcribed_RNA"/>
</dbReference>
<dbReference type="Pfam" id="PF00230">
    <property type="entry name" value="MIP"/>
    <property type="match status" value="1"/>
</dbReference>
<evidence type="ECO:0000256" key="3">
    <source>
        <dbReference type="ARBA" id="ARBA00022448"/>
    </source>
</evidence>
<evidence type="ECO:0000256" key="9">
    <source>
        <dbReference type="SAM" id="Phobius"/>
    </source>
</evidence>
<dbReference type="SUPFAM" id="SSF81338">
    <property type="entry name" value="Aquaporin-like"/>
    <property type="match status" value="1"/>
</dbReference>
<feature type="transmembrane region" description="Helical" evidence="9">
    <location>
        <begin position="216"/>
        <end position="234"/>
    </location>
</feature>
<dbReference type="PANTHER" id="PTHR19139">
    <property type="entry name" value="AQUAPORIN TRANSPORTER"/>
    <property type="match status" value="1"/>
</dbReference>
<sequence length="265" mass="29456">ECQFRLFSNYVSMFPALGTNELKSYLFRRQLLCEFFGTFVLMLVRKTVSTVEDTQWAVTKISFALGLTVAALTKLFGRISGCHINPAVSIAFFVVGEMSTLRLFFYIIMQLLGAISAVFTYTLYAFANSNAIQETNALEDWQIILLELILTTMFVMLFRTMADVQHRSQRSSASMAIGFAYTACLLSGTSISEVALNPLMHFASGPNIFAGNFTPAIGSTLGGIFGALTYEALYMPYNREPRTSSLFDWLRGTPSAESKSNQSRL</sequence>
<dbReference type="InterPro" id="IPR023271">
    <property type="entry name" value="Aquaporin-like"/>
</dbReference>
<dbReference type="OrthoDB" id="3222at2759"/>
<evidence type="ECO:0000256" key="6">
    <source>
        <dbReference type="ARBA" id="ARBA00022989"/>
    </source>
</evidence>
<keyword evidence="4" id="KW-1003">Cell membrane</keyword>
<dbReference type="PROSITE" id="PS00221">
    <property type="entry name" value="MIP"/>
    <property type="match status" value="1"/>
</dbReference>
<comment type="similarity">
    <text evidence="2 8">Belongs to the MIP/aquaporin (TC 1.A.8) family.</text>
</comment>
<evidence type="ECO:0000313" key="10">
    <source>
        <dbReference type="EMBL" id="JAC56535.1"/>
    </source>
</evidence>
<feature type="transmembrane region" description="Helical" evidence="9">
    <location>
        <begin position="143"/>
        <end position="162"/>
    </location>
</feature>
<evidence type="ECO:0000256" key="8">
    <source>
        <dbReference type="RuleBase" id="RU000477"/>
    </source>
</evidence>
<evidence type="ECO:0000256" key="5">
    <source>
        <dbReference type="ARBA" id="ARBA00022692"/>
    </source>
</evidence>
<evidence type="ECO:0000256" key="4">
    <source>
        <dbReference type="ARBA" id="ARBA00022475"/>
    </source>
</evidence>
<name>A0A034WQR8_BACDO</name>
<feature type="transmembrane region" description="Helical" evidence="9">
    <location>
        <begin position="103"/>
        <end position="123"/>
    </location>
</feature>
<evidence type="ECO:0000256" key="7">
    <source>
        <dbReference type="ARBA" id="ARBA00023136"/>
    </source>
</evidence>
<dbReference type="PRINTS" id="PR00783">
    <property type="entry name" value="MINTRINSICP"/>
</dbReference>
<accession>A0A034WQR8</accession>
<dbReference type="InterPro" id="IPR034294">
    <property type="entry name" value="Aquaporin_transptr"/>
</dbReference>
<gene>
    <name evidence="10" type="primary">AQP</name>
</gene>
<keyword evidence="3 8" id="KW-0813">Transport</keyword>
<dbReference type="GO" id="GO:0015250">
    <property type="term" value="F:water channel activity"/>
    <property type="evidence" value="ECO:0007669"/>
    <property type="project" value="TreeGrafter"/>
</dbReference>
<keyword evidence="6 9" id="KW-1133">Transmembrane helix</keyword>
<dbReference type="PANTHER" id="PTHR19139:SF199">
    <property type="entry name" value="MIP17260P"/>
    <property type="match status" value="1"/>
</dbReference>
<dbReference type="GO" id="GO:0005886">
    <property type="term" value="C:plasma membrane"/>
    <property type="evidence" value="ECO:0007669"/>
    <property type="project" value="UniProtKB-SubCell"/>
</dbReference>
<dbReference type="Gene3D" id="1.20.1080.10">
    <property type="entry name" value="Glycerol uptake facilitator protein"/>
    <property type="match status" value="1"/>
</dbReference>
<reference evidence="10" key="1">
    <citation type="journal article" date="2014" name="BMC Genomics">
        <title>Characterizing the developmental transcriptome of the oriental fruit fly, Bactrocera dorsalis (Diptera: Tephritidae) through comparative genomic analysis with Drosophila melanogaster utilizing modENCODE datasets.</title>
        <authorList>
            <person name="Geib S.M."/>
            <person name="Calla B."/>
            <person name="Hall B."/>
            <person name="Hou S."/>
            <person name="Manoukis N.C."/>
        </authorList>
    </citation>
    <scope>NUCLEOTIDE SEQUENCE</scope>
    <source>
        <strain evidence="10">Punador</strain>
    </source>
</reference>
<keyword evidence="5 8" id="KW-0812">Transmembrane</keyword>
<evidence type="ECO:0000256" key="1">
    <source>
        <dbReference type="ARBA" id="ARBA00004651"/>
    </source>
</evidence>
<feature type="transmembrane region" description="Helical" evidence="9">
    <location>
        <begin position="174"/>
        <end position="196"/>
    </location>
</feature>
<organism evidence="10">
    <name type="scientific">Bactrocera dorsalis</name>
    <name type="common">Oriental fruit fly</name>
    <name type="synonym">Dacus dorsalis</name>
    <dbReference type="NCBI Taxonomy" id="27457"/>
    <lineage>
        <taxon>Eukaryota</taxon>
        <taxon>Metazoa</taxon>
        <taxon>Ecdysozoa</taxon>
        <taxon>Arthropoda</taxon>
        <taxon>Hexapoda</taxon>
        <taxon>Insecta</taxon>
        <taxon>Pterygota</taxon>
        <taxon>Neoptera</taxon>
        <taxon>Endopterygota</taxon>
        <taxon>Diptera</taxon>
        <taxon>Brachycera</taxon>
        <taxon>Muscomorpha</taxon>
        <taxon>Tephritoidea</taxon>
        <taxon>Tephritidae</taxon>
        <taxon>Bactrocera</taxon>
        <taxon>Bactrocera</taxon>
    </lineage>
</organism>
<dbReference type="InterPro" id="IPR022357">
    <property type="entry name" value="MIP_CS"/>
</dbReference>
<dbReference type="InterPro" id="IPR000425">
    <property type="entry name" value="MIP"/>
</dbReference>
<proteinExistence type="inferred from homology"/>
<comment type="subcellular location">
    <subcellularLocation>
        <location evidence="1">Cell membrane</location>
        <topology evidence="1">Multi-pass membrane protein</topology>
    </subcellularLocation>
</comment>
<feature type="non-terminal residue" evidence="10">
    <location>
        <position position="1"/>
    </location>
</feature>
<protein>
    <submittedName>
        <fullName evidence="10">Aquaporin</fullName>
    </submittedName>
</protein>